<proteinExistence type="predicted"/>
<feature type="compositionally biased region" description="Pro residues" evidence="1">
    <location>
        <begin position="25"/>
        <end position="35"/>
    </location>
</feature>
<feature type="compositionally biased region" description="Acidic residues" evidence="1">
    <location>
        <begin position="50"/>
        <end position="59"/>
    </location>
</feature>
<keyword evidence="3" id="KW-1185">Reference proteome</keyword>
<dbReference type="AlphaFoldDB" id="A0A4Y7QBE7"/>
<accession>A0A4Y7QBE7</accession>
<reference evidence="2 3" key="1">
    <citation type="submission" date="2018-06" db="EMBL/GenBank/DDBJ databases">
        <title>A transcriptomic atlas of mushroom development highlights an independent origin of complex multicellularity.</title>
        <authorList>
            <consortium name="DOE Joint Genome Institute"/>
            <person name="Krizsan K."/>
            <person name="Almasi E."/>
            <person name="Merenyi Z."/>
            <person name="Sahu N."/>
            <person name="Viragh M."/>
            <person name="Koszo T."/>
            <person name="Mondo S."/>
            <person name="Kiss B."/>
            <person name="Balint B."/>
            <person name="Kues U."/>
            <person name="Barry K."/>
            <person name="Hegedus J.C."/>
            <person name="Henrissat B."/>
            <person name="Johnson J."/>
            <person name="Lipzen A."/>
            <person name="Ohm R."/>
            <person name="Nagy I."/>
            <person name="Pangilinan J."/>
            <person name="Yan J."/>
            <person name="Xiong Y."/>
            <person name="Grigoriev I.V."/>
            <person name="Hibbett D.S."/>
            <person name="Nagy L.G."/>
        </authorList>
    </citation>
    <scope>NUCLEOTIDE SEQUENCE [LARGE SCALE GENOMIC DNA]</scope>
    <source>
        <strain evidence="2 3">SZMC22713</strain>
    </source>
</reference>
<feature type="compositionally biased region" description="Acidic residues" evidence="1">
    <location>
        <begin position="126"/>
        <end position="161"/>
    </location>
</feature>
<feature type="region of interest" description="Disordered" evidence="1">
    <location>
        <begin position="87"/>
        <end position="161"/>
    </location>
</feature>
<dbReference type="VEuPathDB" id="FungiDB:BD410DRAFT_766657"/>
<protein>
    <submittedName>
        <fullName evidence="2">Uncharacterized protein</fullName>
    </submittedName>
</protein>
<gene>
    <name evidence="2" type="ORF">BD410DRAFT_766657</name>
</gene>
<evidence type="ECO:0000256" key="1">
    <source>
        <dbReference type="SAM" id="MobiDB-lite"/>
    </source>
</evidence>
<organism evidence="2 3">
    <name type="scientific">Rickenella mellea</name>
    <dbReference type="NCBI Taxonomy" id="50990"/>
    <lineage>
        <taxon>Eukaryota</taxon>
        <taxon>Fungi</taxon>
        <taxon>Dikarya</taxon>
        <taxon>Basidiomycota</taxon>
        <taxon>Agaricomycotina</taxon>
        <taxon>Agaricomycetes</taxon>
        <taxon>Hymenochaetales</taxon>
        <taxon>Rickenellaceae</taxon>
        <taxon>Rickenella</taxon>
    </lineage>
</organism>
<feature type="region of interest" description="Disordered" evidence="1">
    <location>
        <begin position="1"/>
        <end position="59"/>
    </location>
</feature>
<dbReference type="Proteomes" id="UP000294933">
    <property type="component" value="Unassembled WGS sequence"/>
</dbReference>
<evidence type="ECO:0000313" key="3">
    <source>
        <dbReference type="Proteomes" id="UP000294933"/>
    </source>
</evidence>
<evidence type="ECO:0000313" key="2">
    <source>
        <dbReference type="EMBL" id="TDL24993.1"/>
    </source>
</evidence>
<dbReference type="EMBL" id="ML170165">
    <property type="protein sequence ID" value="TDL24993.1"/>
    <property type="molecule type" value="Genomic_DNA"/>
</dbReference>
<sequence length="161" mass="18109">MSTVTPTLIPRAPYFPSLLPEAPKPHPTPLPPKYSRPPSRLNAHRNILVEQDDLSDEEQEVEEIWRSSVRHRGFNYLHIIGRLYTQQEEKNDQADTDSDDSGSNHSGAPASNAEDGENDSQHDLDANMEDLDEEPGDITVETEDPDDAGEEIDDYDDDQDL</sequence>
<dbReference type="OrthoDB" id="3267661at2759"/>
<dbReference type="STRING" id="50990.A0A4Y7QBE7"/>
<name>A0A4Y7QBE7_9AGAM</name>